<evidence type="ECO:0000256" key="1">
    <source>
        <dbReference type="ARBA" id="ARBA00004196"/>
    </source>
</evidence>
<dbReference type="GO" id="GO:0030313">
    <property type="term" value="C:cell envelope"/>
    <property type="evidence" value="ECO:0007669"/>
    <property type="project" value="UniProtKB-SubCell"/>
</dbReference>
<feature type="chain" id="PRO_5014600121" evidence="2">
    <location>
        <begin position="35"/>
        <end position="845"/>
    </location>
</feature>
<evidence type="ECO:0000256" key="2">
    <source>
        <dbReference type="SAM" id="SignalP"/>
    </source>
</evidence>
<dbReference type="InterPro" id="IPR001119">
    <property type="entry name" value="SLH_dom"/>
</dbReference>
<dbReference type="InterPro" id="IPR042229">
    <property type="entry name" value="Listeria/Bacterioides_rpt_sf"/>
</dbReference>
<dbReference type="NCBIfam" id="TIGR02543">
    <property type="entry name" value="List_Bact_rpt"/>
    <property type="match status" value="4"/>
</dbReference>
<feature type="domain" description="SLH" evidence="3">
    <location>
        <begin position="641"/>
        <end position="708"/>
    </location>
</feature>
<dbReference type="InterPro" id="IPR011081">
    <property type="entry name" value="Big_4"/>
</dbReference>
<organism evidence="4 5">
    <name type="scientific">Bifidobacterium pseudolongum subsp. globosum</name>
    <dbReference type="NCBI Taxonomy" id="1690"/>
    <lineage>
        <taxon>Bacteria</taxon>
        <taxon>Bacillati</taxon>
        <taxon>Actinomycetota</taxon>
        <taxon>Actinomycetes</taxon>
        <taxon>Bifidobacteriales</taxon>
        <taxon>Bifidobacteriaceae</taxon>
        <taxon>Bifidobacterium</taxon>
    </lineage>
</organism>
<name>A0A2N3QUP1_9BIFI</name>
<dbReference type="InterPro" id="IPR013378">
    <property type="entry name" value="InlB-like_B-rpt"/>
</dbReference>
<evidence type="ECO:0000313" key="5">
    <source>
        <dbReference type="Proteomes" id="UP000233783"/>
    </source>
</evidence>
<gene>
    <name evidence="4" type="ORF">CQR56_1311</name>
</gene>
<sequence length="845" mass="92104">MSAEKRIRRYLIACLSAIIAVALAVVPFAGSASATETKVALNAANFPDPAFREYITNLADVDKNGFLDQEECDDVVEINKPLATPDWSSVKGVSYFKNLQTLTIISGIFESINLEQNTNLVHLTIDDSDLRSLDLSKNKKLDYLHILGDPKGLENLQLPQTGTLSLLSIANTGVNSIYLPYAGNISNIDISGTPLLAAYLPSGSDFDGYTRKAGPLVAKEIWYNPFEGSYDLKKIVPWFDGSKVSNVRGAAMNGSVVSGLKGDVTVKYNYATGMGDIKPVILFKPQVLPESVEQIKNTVTEGQQPTLPSTVNVHYTDGSVKALPVTWDSHDWAAQKPGTVALSGTVSGTSLEATAVITVTQRPYNVIFNSNGGSAVAPATVEAGQKAAQPANPTRTGYAFAGWYTAKNGGTRYDFDTPVTADVTLYARWTINKYTVTFDANGGTTVKTATVEHGQKVTQPAAPTRTGYTFTGWYTAKTGGSKYDFAKPITADITLYAQWTANKYTVKFDANGGTTVAAATVEHGQKAAQPANPTRTGYAFAGWYTAKNGGTRYDFDTPVTADVTLYARWTINKYTVTFDANGGTTVKTATVEHGQKVTQPAAPTRTGYTFTGWYTAKTGGSKYDFAKPITSNVTVYAQWQPRIVFRDVNDTTPHREDIIWLADNGISTGWSLPDGAYEFRGMDTVKRQDMAAFLRRLATKYGIAGAKDFNPVAADWKRFKDVNSKTPHAEDILWLAKSGISTGWQESDGSWTFRGMDTVKRQDMAAFLYRLADRAGKTSGVTSKTDFTDVTDKTPHYKDVQWLGGSGISQGYRNANGSWRFEGMTSVYRQDMAAFLHRLNNRLVQ</sequence>
<dbReference type="Gene3D" id="3.80.10.10">
    <property type="entry name" value="Ribonuclease Inhibitor"/>
    <property type="match status" value="1"/>
</dbReference>
<keyword evidence="2" id="KW-0732">Signal</keyword>
<dbReference type="EMBL" id="PCHB01000013">
    <property type="protein sequence ID" value="PKU95787.1"/>
    <property type="molecule type" value="Genomic_DNA"/>
</dbReference>
<accession>A0A2N3QUP1</accession>
<dbReference type="PROSITE" id="PS51272">
    <property type="entry name" value="SLH"/>
    <property type="match status" value="3"/>
</dbReference>
<dbReference type="Gene3D" id="2.60.40.4270">
    <property type="entry name" value="Listeria-Bacteroides repeat domain"/>
    <property type="match status" value="4"/>
</dbReference>
<evidence type="ECO:0000313" key="4">
    <source>
        <dbReference type="EMBL" id="PKU95787.1"/>
    </source>
</evidence>
<comment type="caution">
    <text evidence="4">The sequence shown here is derived from an EMBL/GenBank/DDBJ whole genome shotgun (WGS) entry which is preliminary data.</text>
</comment>
<dbReference type="Pfam" id="PF09479">
    <property type="entry name" value="Flg_new"/>
    <property type="match status" value="4"/>
</dbReference>
<comment type="subcellular location">
    <subcellularLocation>
        <location evidence="1">Cell envelope</location>
    </subcellularLocation>
</comment>
<dbReference type="Pfam" id="PF00395">
    <property type="entry name" value="SLH"/>
    <property type="match status" value="1"/>
</dbReference>
<dbReference type="AlphaFoldDB" id="A0A2N3QUP1"/>
<dbReference type="SUPFAM" id="SSF52058">
    <property type="entry name" value="L domain-like"/>
    <property type="match status" value="1"/>
</dbReference>
<dbReference type="Pfam" id="PF07532">
    <property type="entry name" value="Big_4"/>
    <property type="match status" value="1"/>
</dbReference>
<dbReference type="RefSeq" id="WP_101393711.1">
    <property type="nucleotide sequence ID" value="NZ_PCHB01000013.1"/>
</dbReference>
<proteinExistence type="predicted"/>
<feature type="domain" description="SLH" evidence="3">
    <location>
        <begin position="715"/>
        <end position="782"/>
    </location>
</feature>
<evidence type="ECO:0000259" key="3">
    <source>
        <dbReference type="PROSITE" id="PS51272"/>
    </source>
</evidence>
<dbReference type="InterPro" id="IPR032675">
    <property type="entry name" value="LRR_dom_sf"/>
</dbReference>
<protein>
    <submittedName>
        <fullName evidence="4">Internalin</fullName>
    </submittedName>
</protein>
<reference evidence="4 5" key="1">
    <citation type="submission" date="2017-10" db="EMBL/GenBank/DDBJ databases">
        <title>Bifidobacterium genomics.</title>
        <authorList>
            <person name="Lugli G.A."/>
            <person name="Milani C."/>
            <person name="Mancabelli L."/>
        </authorList>
    </citation>
    <scope>NUCLEOTIDE SEQUENCE [LARGE SCALE GENOMIC DNA]</scope>
    <source>
        <strain evidence="4 5">1744B</strain>
    </source>
</reference>
<feature type="signal peptide" evidence="2">
    <location>
        <begin position="1"/>
        <end position="34"/>
    </location>
</feature>
<dbReference type="Proteomes" id="UP000233783">
    <property type="component" value="Unassembled WGS sequence"/>
</dbReference>
<feature type="domain" description="SLH" evidence="3">
    <location>
        <begin position="783"/>
        <end position="845"/>
    </location>
</feature>